<dbReference type="EMBL" id="WTVH01000019">
    <property type="protein sequence ID" value="NMF93873.1"/>
    <property type="molecule type" value="Genomic_DNA"/>
</dbReference>
<keyword evidence="3" id="KW-1185">Reference proteome</keyword>
<gene>
    <name evidence="2" type="ORF">GO608_11095</name>
</gene>
<dbReference type="PANTHER" id="PTHR43591:SF24">
    <property type="entry name" value="2-METHOXY-6-POLYPRENYL-1,4-BENZOQUINOL METHYLASE, MITOCHONDRIAL"/>
    <property type="match status" value="1"/>
</dbReference>
<proteinExistence type="predicted"/>
<evidence type="ECO:0000313" key="2">
    <source>
        <dbReference type="EMBL" id="NMF93873.1"/>
    </source>
</evidence>
<dbReference type="RefSeq" id="WP_169199124.1">
    <property type="nucleotide sequence ID" value="NZ_WTVH02000010.1"/>
</dbReference>
<name>A0ABX1N3K8_9RHOO</name>
<dbReference type="PANTHER" id="PTHR43591">
    <property type="entry name" value="METHYLTRANSFERASE"/>
    <property type="match status" value="1"/>
</dbReference>
<dbReference type="Proteomes" id="UP000601990">
    <property type="component" value="Unassembled WGS sequence"/>
</dbReference>
<organism evidence="2 3">
    <name type="scientific">Aromatoleum buckelii</name>
    <dbReference type="NCBI Taxonomy" id="200254"/>
    <lineage>
        <taxon>Bacteria</taxon>
        <taxon>Pseudomonadati</taxon>
        <taxon>Pseudomonadota</taxon>
        <taxon>Betaproteobacteria</taxon>
        <taxon>Rhodocyclales</taxon>
        <taxon>Rhodocyclaceae</taxon>
        <taxon>Aromatoleum</taxon>
    </lineage>
</organism>
<dbReference type="SUPFAM" id="SSF53335">
    <property type="entry name" value="S-adenosyl-L-methionine-dependent methyltransferases"/>
    <property type="match status" value="1"/>
</dbReference>
<dbReference type="CDD" id="cd02440">
    <property type="entry name" value="AdoMet_MTases"/>
    <property type="match status" value="1"/>
</dbReference>
<sequence length="304" mass="31578">MTGSDFDARRFKSIERAGFNRIAARYADGAHLRADLADALLGAARLAPGQQVLDLASGPGLLARAAARQVQPGGWVLASDIAEEMLAEGARRTLGETVAAALPAGTPALSFAAADAEQLCLPDASFDCVLAGLALFMFPHPQRALAEMHRVLRPGGRVALSTWGARDDVPLIRCAQDCIARLLPAPKVARPSVFRFGDAAVLEAALEAAGFVDVHVEPCRFTCHFADAAAYWQAFLDLAGGAAEALARLPQATQHALRDAVAAELEAHRSTGGTGYSIGALALVATARRPAEGTLAGRSAPNGG</sequence>
<reference evidence="2" key="1">
    <citation type="submission" date="2019-12" db="EMBL/GenBank/DDBJ databases">
        <title>Comparative genomics gives insights into the taxonomy of the Azoarcus-Aromatoleum group and reveals separate origins of nif in the plant-associated Azoarcus and non-plant-associated Aromatoleum sub-groups.</title>
        <authorList>
            <person name="Lafos M."/>
            <person name="Maluk M."/>
            <person name="Batista M."/>
            <person name="Junghare M."/>
            <person name="Carmona M."/>
            <person name="Faoro H."/>
            <person name="Cruz L.M."/>
            <person name="Battistoni F."/>
            <person name="De Souza E."/>
            <person name="Pedrosa F."/>
            <person name="Chen W.-M."/>
            <person name="Poole P.S."/>
            <person name="Dixon R.A."/>
            <person name="James E.K."/>
        </authorList>
    </citation>
    <scope>NUCLEOTIDE SEQUENCE</scope>
    <source>
        <strain evidence="2">U120</strain>
    </source>
</reference>
<accession>A0ABX1N3K8</accession>
<dbReference type="GO" id="GO:0008168">
    <property type="term" value="F:methyltransferase activity"/>
    <property type="evidence" value="ECO:0007669"/>
    <property type="project" value="UniProtKB-KW"/>
</dbReference>
<dbReference type="Pfam" id="PF08241">
    <property type="entry name" value="Methyltransf_11"/>
    <property type="match status" value="1"/>
</dbReference>
<keyword evidence="2" id="KW-0808">Transferase</keyword>
<keyword evidence="2" id="KW-0489">Methyltransferase</keyword>
<dbReference type="InterPro" id="IPR029063">
    <property type="entry name" value="SAM-dependent_MTases_sf"/>
</dbReference>
<dbReference type="GO" id="GO:0032259">
    <property type="term" value="P:methylation"/>
    <property type="evidence" value="ECO:0007669"/>
    <property type="project" value="UniProtKB-KW"/>
</dbReference>
<comment type="caution">
    <text evidence="2">The sequence shown here is derived from an EMBL/GenBank/DDBJ whole genome shotgun (WGS) entry which is preliminary data.</text>
</comment>
<protein>
    <submittedName>
        <fullName evidence="2">Methyltransferase domain-containing protein</fullName>
    </submittedName>
</protein>
<evidence type="ECO:0000313" key="3">
    <source>
        <dbReference type="Proteomes" id="UP000601990"/>
    </source>
</evidence>
<feature type="domain" description="Methyltransferase type 11" evidence="1">
    <location>
        <begin position="53"/>
        <end position="159"/>
    </location>
</feature>
<dbReference type="InterPro" id="IPR013216">
    <property type="entry name" value="Methyltransf_11"/>
</dbReference>
<evidence type="ECO:0000259" key="1">
    <source>
        <dbReference type="Pfam" id="PF08241"/>
    </source>
</evidence>
<dbReference type="Gene3D" id="3.40.50.150">
    <property type="entry name" value="Vaccinia Virus protein VP39"/>
    <property type="match status" value="1"/>
</dbReference>